<dbReference type="EMBL" id="UGRY01000006">
    <property type="protein sequence ID" value="SUD48938.1"/>
    <property type="molecule type" value="Genomic_DNA"/>
</dbReference>
<reference evidence="2 3" key="1">
    <citation type="submission" date="2018-06" db="EMBL/GenBank/DDBJ databases">
        <authorList>
            <consortium name="Pathogen Informatics"/>
            <person name="Doyle S."/>
        </authorList>
    </citation>
    <scope>NUCLEOTIDE SEQUENCE [LARGE SCALE GENOMIC DNA]</scope>
    <source>
        <strain evidence="2 3">NCTC1934</strain>
    </source>
</reference>
<dbReference type="Proteomes" id="UP000255467">
    <property type="component" value="Unassembled WGS sequence"/>
</dbReference>
<dbReference type="AlphaFoldDB" id="A0A379JKC0"/>
<proteinExistence type="predicted"/>
<feature type="compositionally biased region" description="Polar residues" evidence="1">
    <location>
        <begin position="54"/>
        <end position="64"/>
    </location>
</feature>
<evidence type="ECO:0000313" key="3">
    <source>
        <dbReference type="Proteomes" id="UP000255467"/>
    </source>
</evidence>
<evidence type="ECO:0000256" key="1">
    <source>
        <dbReference type="SAM" id="MobiDB-lite"/>
    </source>
</evidence>
<accession>A0A379JKC0</accession>
<protein>
    <submittedName>
        <fullName evidence="2">Uncharacterized protein</fullName>
    </submittedName>
</protein>
<evidence type="ECO:0000313" key="2">
    <source>
        <dbReference type="EMBL" id="SUD48938.1"/>
    </source>
</evidence>
<name>A0A379JKC0_9NOCA</name>
<sequence>MAPQRAHSYLLAFLATLAGLAALGITPIALLALTLAAAAVALTAALLPPHSAPDPTTRQDPPSNRRSHVSAGSWPDPA</sequence>
<dbReference type="RefSeq" id="WP_039818705.1">
    <property type="nucleotide sequence ID" value="NZ_JARWOO010000116.1"/>
</dbReference>
<feature type="region of interest" description="Disordered" evidence="1">
    <location>
        <begin position="48"/>
        <end position="78"/>
    </location>
</feature>
<keyword evidence="3" id="KW-1185">Reference proteome</keyword>
<gene>
    <name evidence="2" type="ORF">NCTC1934_06286</name>
</gene>
<organism evidence="2 3">
    <name type="scientific">Nocardia otitidiscaviarum</name>
    <dbReference type="NCBI Taxonomy" id="1823"/>
    <lineage>
        <taxon>Bacteria</taxon>
        <taxon>Bacillati</taxon>
        <taxon>Actinomycetota</taxon>
        <taxon>Actinomycetes</taxon>
        <taxon>Mycobacteriales</taxon>
        <taxon>Nocardiaceae</taxon>
        <taxon>Nocardia</taxon>
    </lineage>
</organism>